<feature type="compositionally biased region" description="Polar residues" evidence="1">
    <location>
        <begin position="1"/>
        <end position="22"/>
    </location>
</feature>
<organism evidence="2 3">
    <name type="scientific">Trifolium pratense</name>
    <name type="common">Red clover</name>
    <dbReference type="NCBI Taxonomy" id="57577"/>
    <lineage>
        <taxon>Eukaryota</taxon>
        <taxon>Viridiplantae</taxon>
        <taxon>Streptophyta</taxon>
        <taxon>Embryophyta</taxon>
        <taxon>Tracheophyta</taxon>
        <taxon>Spermatophyta</taxon>
        <taxon>Magnoliopsida</taxon>
        <taxon>eudicotyledons</taxon>
        <taxon>Gunneridae</taxon>
        <taxon>Pentapetalae</taxon>
        <taxon>rosids</taxon>
        <taxon>fabids</taxon>
        <taxon>Fabales</taxon>
        <taxon>Fabaceae</taxon>
        <taxon>Papilionoideae</taxon>
        <taxon>50 kb inversion clade</taxon>
        <taxon>NPAAA clade</taxon>
        <taxon>Hologalegina</taxon>
        <taxon>IRL clade</taxon>
        <taxon>Trifolieae</taxon>
        <taxon>Trifolium</taxon>
    </lineage>
</organism>
<sequence>RSEGTNQQNEEWSMRQQATIVTRNPVESDRSSIFSSETLAAESNMRSRSKKRGKYGFNVAIPSDEGERIVGTSEMSERWEETVKSASEDFEGWMRLLVVVGGGH</sequence>
<reference evidence="2 3" key="2">
    <citation type="journal article" date="2017" name="Front. Plant Sci.">
        <title>Gene Classification and Mining of Molecular Markers Useful in Red Clover (Trifolium pratense) Breeding.</title>
        <authorList>
            <person name="Istvanek J."/>
            <person name="Dluhosova J."/>
            <person name="Dluhos P."/>
            <person name="Patkova L."/>
            <person name="Nedelnik J."/>
            <person name="Repkova J."/>
        </authorList>
    </citation>
    <scope>NUCLEOTIDE SEQUENCE [LARGE SCALE GENOMIC DNA]</scope>
    <source>
        <strain evidence="3">cv. Tatra</strain>
        <tissue evidence="2">Young leaves</tissue>
    </source>
</reference>
<reference evidence="2 3" key="1">
    <citation type="journal article" date="2014" name="Am. J. Bot.">
        <title>Genome assembly and annotation for red clover (Trifolium pratense; Fabaceae).</title>
        <authorList>
            <person name="Istvanek J."/>
            <person name="Jaros M."/>
            <person name="Krenek A."/>
            <person name="Repkova J."/>
        </authorList>
    </citation>
    <scope>NUCLEOTIDE SEQUENCE [LARGE SCALE GENOMIC DNA]</scope>
    <source>
        <strain evidence="3">cv. Tatra</strain>
        <tissue evidence="2">Young leaves</tissue>
    </source>
</reference>
<accession>A0A2K3K474</accession>
<proteinExistence type="predicted"/>
<feature type="region of interest" description="Disordered" evidence="1">
    <location>
        <begin position="1"/>
        <end position="32"/>
    </location>
</feature>
<evidence type="ECO:0000313" key="3">
    <source>
        <dbReference type="Proteomes" id="UP000236291"/>
    </source>
</evidence>
<dbReference type="EMBL" id="ASHM01084361">
    <property type="protein sequence ID" value="PNX61076.1"/>
    <property type="molecule type" value="Genomic_DNA"/>
</dbReference>
<feature type="non-terminal residue" evidence="2">
    <location>
        <position position="1"/>
    </location>
</feature>
<dbReference type="AlphaFoldDB" id="A0A2K3K474"/>
<name>A0A2K3K474_TRIPR</name>
<dbReference type="Proteomes" id="UP000236291">
    <property type="component" value="Unassembled WGS sequence"/>
</dbReference>
<evidence type="ECO:0000256" key="1">
    <source>
        <dbReference type="SAM" id="MobiDB-lite"/>
    </source>
</evidence>
<protein>
    <submittedName>
        <fullName evidence="2">Uncharacterized protein</fullName>
    </submittedName>
</protein>
<evidence type="ECO:0000313" key="2">
    <source>
        <dbReference type="EMBL" id="PNX61076.1"/>
    </source>
</evidence>
<gene>
    <name evidence="2" type="ORF">L195_g052268</name>
</gene>
<comment type="caution">
    <text evidence="2">The sequence shown here is derived from an EMBL/GenBank/DDBJ whole genome shotgun (WGS) entry which is preliminary data.</text>
</comment>